<feature type="domain" description="Peptidase S9 prolyl oligopeptidase catalytic" evidence="4">
    <location>
        <begin position="130"/>
        <end position="257"/>
    </location>
</feature>
<dbReference type="InterPro" id="IPR001375">
    <property type="entry name" value="Peptidase_S9_cat"/>
</dbReference>
<dbReference type="GO" id="GO:0008236">
    <property type="term" value="F:serine-type peptidase activity"/>
    <property type="evidence" value="ECO:0007669"/>
    <property type="project" value="InterPro"/>
</dbReference>
<gene>
    <name evidence="5" type="ORF">AXF12_03850</name>
    <name evidence="6" type="ORF">SAMEA44541418_00965</name>
</gene>
<dbReference type="InterPro" id="IPR029058">
    <property type="entry name" value="AB_hydrolase_fold"/>
</dbReference>
<dbReference type="InterPro" id="IPR050955">
    <property type="entry name" value="Plant_Biomass_Hydrol_Est"/>
</dbReference>
<dbReference type="KEGG" id="chg:AXF12_03850"/>
<protein>
    <submittedName>
        <fullName evidence="6">Poly(3-hydroxybutyrate) depolymerase</fullName>
    </submittedName>
</protein>
<dbReference type="InterPro" id="IPR036034">
    <property type="entry name" value="PDZ_sf"/>
</dbReference>
<dbReference type="EMBL" id="CP014227">
    <property type="protein sequence ID" value="AMD84727.1"/>
    <property type="molecule type" value="Genomic_DNA"/>
</dbReference>
<evidence type="ECO:0000256" key="1">
    <source>
        <dbReference type="ARBA" id="ARBA00022729"/>
    </source>
</evidence>
<keyword evidence="1" id="KW-0732">Signal</keyword>
<evidence type="ECO:0000256" key="2">
    <source>
        <dbReference type="ARBA" id="ARBA00022801"/>
    </source>
</evidence>
<reference evidence="5 7" key="1">
    <citation type="submission" date="2016-02" db="EMBL/GenBank/DDBJ databases">
        <authorList>
            <person name="Holder M.E."/>
            <person name="Ajami N.J."/>
            <person name="Petrosino J.F."/>
        </authorList>
    </citation>
    <scope>NUCLEOTIDE SEQUENCE [LARGE SCALE GENOMIC DNA]</scope>
    <source>
        <strain evidence="5 7">CCUG 32990</strain>
    </source>
</reference>
<dbReference type="GO" id="GO:0006508">
    <property type="term" value="P:proteolysis"/>
    <property type="evidence" value="ECO:0007669"/>
    <property type="project" value="InterPro"/>
</dbReference>
<feature type="compositionally biased region" description="Basic and acidic residues" evidence="3">
    <location>
        <begin position="29"/>
        <end position="39"/>
    </location>
</feature>
<sequence>MGLGAGHAQQFKEFTIKCSDGVERPYVIYDRDQGAENREQGTGSREQGAGNREQGTGSKSEKRAARGEKKPLLVFLHGAVSAPAVKADPVGYAKKWPLIALADKGDFYVLFPFGQKGAEWFDSVGQQMVLSAIETVKGQYPIDEDRVFISGFSDGGSGVYCFAMQHPEPFAGFIAMKGSVKVANMLSKAGLYPENTNGRPLYIINTKGDVLYPLDQMQAAADILKKYNPNVTFRALEGAHDMSYLPAESEGLLSFIKNNKRTMPTKFSWEADDVSNSGFAWLKLKQLDTLVEAKPWQQPYKDKVMNNKADFGVKYDYMYKGKGLRVAGFKNDTVTARKMGIEKGDVLLKMEQDSLTSPFVPMYYAAKKKAGEPTTLTFGRTGKVQTVSEHFNAGYPYYLIKNKHKSGKVEAEIRGKTLYVKTSRVKAYEVDKKVLKKLGAKKVVDDE</sequence>
<reference evidence="6 8" key="2">
    <citation type="submission" date="2017-06" db="EMBL/GenBank/DDBJ databases">
        <authorList>
            <consortium name="Pathogen Informatics"/>
        </authorList>
    </citation>
    <scope>NUCLEOTIDE SEQUENCE [LARGE SCALE GENOMIC DNA]</scope>
    <source>
        <strain evidence="6 8">NCTC12947</strain>
    </source>
</reference>
<dbReference type="AlphaFoldDB" id="A0AAX2GWY4"/>
<accession>A0AAX2GWY4</accession>
<keyword evidence="2" id="KW-0378">Hydrolase</keyword>
<evidence type="ECO:0000313" key="8">
    <source>
        <dbReference type="Proteomes" id="UP000215539"/>
    </source>
</evidence>
<organism evidence="6 8">
    <name type="scientific">Capnocytophaga haemolytica</name>
    <dbReference type="NCBI Taxonomy" id="45243"/>
    <lineage>
        <taxon>Bacteria</taxon>
        <taxon>Pseudomonadati</taxon>
        <taxon>Bacteroidota</taxon>
        <taxon>Flavobacteriia</taxon>
        <taxon>Flavobacteriales</taxon>
        <taxon>Flavobacteriaceae</taxon>
        <taxon>Capnocytophaga</taxon>
    </lineage>
</organism>
<name>A0AAX2GWY4_9FLAO</name>
<evidence type="ECO:0000313" key="6">
    <source>
        <dbReference type="EMBL" id="SNV08033.1"/>
    </source>
</evidence>
<feature type="region of interest" description="Disordered" evidence="3">
    <location>
        <begin position="29"/>
        <end position="66"/>
    </location>
</feature>
<dbReference type="PANTHER" id="PTHR43037">
    <property type="entry name" value="UNNAMED PRODUCT-RELATED"/>
    <property type="match status" value="1"/>
</dbReference>
<evidence type="ECO:0000256" key="3">
    <source>
        <dbReference type="SAM" id="MobiDB-lite"/>
    </source>
</evidence>
<dbReference type="Gene3D" id="3.40.50.1820">
    <property type="entry name" value="alpha/beta hydrolase"/>
    <property type="match status" value="1"/>
</dbReference>
<evidence type="ECO:0000313" key="5">
    <source>
        <dbReference type="EMBL" id="AMD84727.1"/>
    </source>
</evidence>
<dbReference type="Proteomes" id="UP000065822">
    <property type="component" value="Chromosome"/>
</dbReference>
<dbReference type="Gene3D" id="2.30.42.10">
    <property type="match status" value="1"/>
</dbReference>
<keyword evidence="7" id="KW-1185">Reference proteome</keyword>
<evidence type="ECO:0000259" key="4">
    <source>
        <dbReference type="Pfam" id="PF00326"/>
    </source>
</evidence>
<dbReference type="SUPFAM" id="SSF53474">
    <property type="entry name" value="alpha/beta-Hydrolases"/>
    <property type="match status" value="1"/>
</dbReference>
<dbReference type="Pfam" id="PF00326">
    <property type="entry name" value="Peptidase_S9"/>
    <property type="match status" value="1"/>
</dbReference>
<dbReference type="PANTHER" id="PTHR43037:SF5">
    <property type="entry name" value="FERULOYL ESTERASE"/>
    <property type="match status" value="1"/>
</dbReference>
<evidence type="ECO:0000313" key="7">
    <source>
        <dbReference type="Proteomes" id="UP000065822"/>
    </source>
</evidence>
<dbReference type="EMBL" id="LT906449">
    <property type="protein sequence ID" value="SNV08033.1"/>
    <property type="molecule type" value="Genomic_DNA"/>
</dbReference>
<dbReference type="Proteomes" id="UP000215539">
    <property type="component" value="Chromosome 1"/>
</dbReference>
<dbReference type="SUPFAM" id="SSF50156">
    <property type="entry name" value="PDZ domain-like"/>
    <property type="match status" value="1"/>
</dbReference>
<proteinExistence type="predicted"/>